<dbReference type="RefSeq" id="WP_169098017.1">
    <property type="nucleotide sequence ID" value="NZ_JABBVZ010000016.1"/>
</dbReference>
<dbReference type="AlphaFoldDB" id="A0A7Y0Q230"/>
<gene>
    <name evidence="1" type="ORF">HIJ39_06765</name>
</gene>
<keyword evidence="2" id="KW-1185">Reference proteome</keyword>
<evidence type="ECO:0000313" key="2">
    <source>
        <dbReference type="Proteomes" id="UP000533476"/>
    </source>
</evidence>
<evidence type="ECO:0000313" key="1">
    <source>
        <dbReference type="EMBL" id="NMP22052.1"/>
    </source>
</evidence>
<dbReference type="Proteomes" id="UP000533476">
    <property type="component" value="Unassembled WGS sequence"/>
</dbReference>
<reference evidence="1 2" key="1">
    <citation type="submission" date="2020-04" db="EMBL/GenBank/DDBJ databases">
        <authorList>
            <person name="Zhang R."/>
            <person name="Schippers A."/>
        </authorList>
    </citation>
    <scope>NUCLEOTIDE SEQUENCE [LARGE SCALE GENOMIC DNA]</scope>
    <source>
        <strain evidence="1 2">DSM 109850</strain>
    </source>
</reference>
<name>A0A7Y0Q230_9FIRM</name>
<protein>
    <submittedName>
        <fullName evidence="1">Uncharacterized protein</fullName>
    </submittedName>
</protein>
<organism evidence="1 2">
    <name type="scientific">Sulfobacillus harzensis</name>
    <dbReference type="NCBI Taxonomy" id="2729629"/>
    <lineage>
        <taxon>Bacteria</taxon>
        <taxon>Bacillati</taxon>
        <taxon>Bacillota</taxon>
        <taxon>Clostridia</taxon>
        <taxon>Eubacteriales</taxon>
        <taxon>Clostridiales Family XVII. Incertae Sedis</taxon>
        <taxon>Sulfobacillus</taxon>
    </lineage>
</organism>
<accession>A0A7Y0Q230</accession>
<sequence>MAPTALSVLYAQTQGILRLINLFAVQALWAAAHAEIVYESHMQQVIADRRDSN</sequence>
<proteinExistence type="predicted"/>
<dbReference type="EMBL" id="JABBVZ010000016">
    <property type="protein sequence ID" value="NMP22052.1"/>
    <property type="molecule type" value="Genomic_DNA"/>
</dbReference>
<comment type="caution">
    <text evidence="1">The sequence shown here is derived from an EMBL/GenBank/DDBJ whole genome shotgun (WGS) entry which is preliminary data.</text>
</comment>